<feature type="compositionally biased region" description="Acidic residues" evidence="1">
    <location>
        <begin position="93"/>
        <end position="112"/>
    </location>
</feature>
<sequence>MATPEAEGKVRRTRRLTPEQIDRAIAFERRPFRSKLLDMLDVPGSVIDDGMNQHLRETLAKAARHVEKMHDIRMEYKERVLRRFVLHGYVDVTDDEDDQVGDDDDDDDDDKDDPPASVIRPLNSAPVD</sequence>
<evidence type="ECO:0000256" key="1">
    <source>
        <dbReference type="SAM" id="MobiDB-lite"/>
    </source>
</evidence>
<dbReference type="EnsemblPlants" id="OGLUM02G34980.1">
    <property type="protein sequence ID" value="OGLUM02G34980.1"/>
    <property type="gene ID" value="OGLUM02G34980"/>
</dbReference>
<dbReference type="eggNOG" id="ENOG502R4NT">
    <property type="taxonomic scope" value="Eukaryota"/>
</dbReference>
<dbReference type="Gramene" id="OGLUM02G34980.1">
    <property type="protein sequence ID" value="OGLUM02G34980.1"/>
    <property type="gene ID" value="OGLUM02G34980"/>
</dbReference>
<evidence type="ECO:0000313" key="2">
    <source>
        <dbReference type="EnsemblPlants" id="OGLUM02G34980.1"/>
    </source>
</evidence>
<protein>
    <submittedName>
        <fullName evidence="2">Uncharacterized protein</fullName>
    </submittedName>
</protein>
<evidence type="ECO:0000313" key="3">
    <source>
        <dbReference type="Proteomes" id="UP000026961"/>
    </source>
</evidence>
<dbReference type="HOGENOM" id="CLU_160951_0_0_1"/>
<proteinExistence type="predicted"/>
<organism evidence="2">
    <name type="scientific">Oryza glumipatula</name>
    <dbReference type="NCBI Taxonomy" id="40148"/>
    <lineage>
        <taxon>Eukaryota</taxon>
        <taxon>Viridiplantae</taxon>
        <taxon>Streptophyta</taxon>
        <taxon>Embryophyta</taxon>
        <taxon>Tracheophyta</taxon>
        <taxon>Spermatophyta</taxon>
        <taxon>Magnoliopsida</taxon>
        <taxon>Liliopsida</taxon>
        <taxon>Poales</taxon>
        <taxon>Poaceae</taxon>
        <taxon>BOP clade</taxon>
        <taxon>Oryzoideae</taxon>
        <taxon>Oryzeae</taxon>
        <taxon>Oryzinae</taxon>
        <taxon>Oryza</taxon>
    </lineage>
</organism>
<reference evidence="2" key="2">
    <citation type="submission" date="2018-05" db="EMBL/GenBank/DDBJ databases">
        <title>OgluRS3 (Oryza glumaepatula Reference Sequence Version 3).</title>
        <authorList>
            <person name="Zhang J."/>
            <person name="Kudrna D."/>
            <person name="Lee S."/>
            <person name="Talag J."/>
            <person name="Welchert J."/>
            <person name="Wing R.A."/>
        </authorList>
    </citation>
    <scope>NUCLEOTIDE SEQUENCE [LARGE SCALE GENOMIC DNA]</scope>
</reference>
<keyword evidence="3" id="KW-1185">Reference proteome</keyword>
<name>A0A0D9YYW1_9ORYZ</name>
<accession>A0A0D9YYW1</accession>
<dbReference type="Proteomes" id="UP000026961">
    <property type="component" value="Chromosome 2"/>
</dbReference>
<reference evidence="2" key="1">
    <citation type="submission" date="2015-04" db="UniProtKB">
        <authorList>
            <consortium name="EnsemblPlants"/>
        </authorList>
    </citation>
    <scope>IDENTIFICATION</scope>
</reference>
<dbReference type="AlphaFoldDB" id="A0A0D9YYW1"/>
<feature type="region of interest" description="Disordered" evidence="1">
    <location>
        <begin position="93"/>
        <end position="128"/>
    </location>
</feature>